<reference evidence="3" key="3">
    <citation type="journal article" date="2005" name="Nature">
        <title>The map-based sequence of the rice genome.</title>
        <authorList>
            <consortium name="International rice genome sequencing project (IRGSP)"/>
            <person name="Matsumoto T."/>
            <person name="Wu J."/>
            <person name="Kanamori H."/>
            <person name="Katayose Y."/>
            <person name="Fujisawa M."/>
            <person name="Namiki N."/>
            <person name="Mizuno H."/>
            <person name="Yamamoto K."/>
            <person name="Antonio B.A."/>
            <person name="Baba T."/>
            <person name="Sakata K."/>
            <person name="Nagamura Y."/>
            <person name="Aoki H."/>
            <person name="Arikawa K."/>
            <person name="Arita K."/>
            <person name="Bito T."/>
            <person name="Chiden Y."/>
            <person name="Fujitsuka N."/>
            <person name="Fukunaka R."/>
            <person name="Hamada M."/>
            <person name="Harada C."/>
            <person name="Hayashi A."/>
            <person name="Hijishita S."/>
            <person name="Honda M."/>
            <person name="Hosokawa S."/>
            <person name="Ichikawa Y."/>
            <person name="Idonuma A."/>
            <person name="Iijima M."/>
            <person name="Ikeda M."/>
            <person name="Ikeno M."/>
            <person name="Ito K."/>
            <person name="Ito S."/>
            <person name="Ito T."/>
            <person name="Ito Y."/>
            <person name="Ito Y."/>
            <person name="Iwabuchi A."/>
            <person name="Kamiya K."/>
            <person name="Karasawa W."/>
            <person name="Kurita K."/>
            <person name="Katagiri S."/>
            <person name="Kikuta A."/>
            <person name="Kobayashi H."/>
            <person name="Kobayashi N."/>
            <person name="Machita K."/>
            <person name="Maehara T."/>
            <person name="Masukawa M."/>
            <person name="Mizubayashi T."/>
            <person name="Mukai Y."/>
            <person name="Nagasaki H."/>
            <person name="Nagata Y."/>
            <person name="Naito S."/>
            <person name="Nakashima M."/>
            <person name="Nakama Y."/>
            <person name="Nakamichi Y."/>
            <person name="Nakamura M."/>
            <person name="Meguro A."/>
            <person name="Negishi M."/>
            <person name="Ohta I."/>
            <person name="Ohta T."/>
            <person name="Okamoto M."/>
            <person name="Ono N."/>
            <person name="Saji S."/>
            <person name="Sakaguchi M."/>
            <person name="Sakai K."/>
            <person name="Shibata M."/>
            <person name="Shimokawa T."/>
            <person name="Song J."/>
            <person name="Takazaki Y."/>
            <person name="Terasawa K."/>
            <person name="Tsugane M."/>
            <person name="Tsuji K."/>
            <person name="Ueda S."/>
            <person name="Waki K."/>
            <person name="Yamagata H."/>
            <person name="Yamamoto M."/>
            <person name="Yamamoto S."/>
            <person name="Yamane H."/>
            <person name="Yoshiki S."/>
            <person name="Yoshihara R."/>
            <person name="Yukawa K."/>
            <person name="Zhong H."/>
            <person name="Yano M."/>
            <person name="Yuan Q."/>
            <person name="Ouyang S."/>
            <person name="Liu J."/>
            <person name="Jones K.M."/>
            <person name="Gansberger K."/>
            <person name="Moffat K."/>
            <person name="Hill J."/>
            <person name="Bera J."/>
            <person name="Fadrosh D."/>
            <person name="Jin S."/>
            <person name="Johri S."/>
            <person name="Kim M."/>
            <person name="Overton L."/>
            <person name="Reardon M."/>
            <person name="Tsitrin T."/>
            <person name="Vuong H."/>
            <person name="Weaver B."/>
            <person name="Ciecko A."/>
            <person name="Tallon L."/>
            <person name="Jackson J."/>
            <person name="Pai G."/>
            <person name="Aken S.V."/>
            <person name="Utterback T."/>
            <person name="Reidmuller S."/>
            <person name="Feldblyum T."/>
            <person name="Hsiao J."/>
            <person name="Zismann V."/>
            <person name="Iobst S."/>
            <person name="de Vazeille A.R."/>
            <person name="Buell C.R."/>
            <person name="Ying K."/>
            <person name="Li Y."/>
            <person name="Lu T."/>
            <person name="Huang Y."/>
            <person name="Zhao Q."/>
            <person name="Feng Q."/>
            <person name="Zhang L."/>
            <person name="Zhu J."/>
            <person name="Weng Q."/>
            <person name="Mu J."/>
            <person name="Lu Y."/>
            <person name="Fan D."/>
            <person name="Liu Y."/>
            <person name="Guan J."/>
            <person name="Zhang Y."/>
            <person name="Yu S."/>
            <person name="Liu X."/>
            <person name="Zhang Y."/>
            <person name="Hong G."/>
            <person name="Han B."/>
            <person name="Choisne N."/>
            <person name="Demange N."/>
            <person name="Orjeda G."/>
            <person name="Samain S."/>
            <person name="Cattolico L."/>
            <person name="Pelletier E."/>
            <person name="Couloux A."/>
            <person name="Segurens B."/>
            <person name="Wincker P."/>
            <person name="D'Hont A."/>
            <person name="Scarpelli C."/>
            <person name="Weissenbach J."/>
            <person name="Salanoubat M."/>
            <person name="Quetier F."/>
            <person name="Yu Y."/>
            <person name="Kim H.R."/>
            <person name="Rambo T."/>
            <person name="Currie J."/>
            <person name="Collura K."/>
            <person name="Luo M."/>
            <person name="Yang T."/>
            <person name="Ammiraju J.S.S."/>
            <person name="Engler F."/>
            <person name="Soderlund C."/>
            <person name="Wing R.A."/>
            <person name="Palmer L.E."/>
            <person name="de la Bastide M."/>
            <person name="Spiegel L."/>
            <person name="Nascimento L."/>
            <person name="Zutavern T."/>
            <person name="O'Shaughnessy A."/>
            <person name="Dike S."/>
            <person name="Dedhia N."/>
            <person name="Preston R."/>
            <person name="Balija V."/>
            <person name="McCombie W.R."/>
            <person name="Chow T."/>
            <person name="Chen H."/>
            <person name="Chung M."/>
            <person name="Chen C."/>
            <person name="Shaw J."/>
            <person name="Wu H."/>
            <person name="Hsiao K."/>
            <person name="Chao Y."/>
            <person name="Chu M."/>
            <person name="Cheng C."/>
            <person name="Hour A."/>
            <person name="Lee P."/>
            <person name="Lin S."/>
            <person name="Lin Y."/>
            <person name="Liou J."/>
            <person name="Liu S."/>
            <person name="Hsing Y."/>
            <person name="Raghuvanshi S."/>
            <person name="Mohanty A."/>
            <person name="Bharti A.K."/>
            <person name="Gaur A."/>
            <person name="Gupta V."/>
            <person name="Kumar D."/>
            <person name="Ravi V."/>
            <person name="Vij S."/>
            <person name="Kapur A."/>
            <person name="Khurana P."/>
            <person name="Khurana P."/>
            <person name="Khurana J.P."/>
            <person name="Tyagi A.K."/>
            <person name="Gaikwad K."/>
            <person name="Singh A."/>
            <person name="Dalal V."/>
            <person name="Srivastava S."/>
            <person name="Dixit A."/>
            <person name="Pal A.K."/>
            <person name="Ghazi I.A."/>
            <person name="Yadav M."/>
            <person name="Pandit A."/>
            <person name="Bhargava A."/>
            <person name="Sureshbabu K."/>
            <person name="Batra K."/>
            <person name="Sharma T.R."/>
            <person name="Mohapatra T."/>
            <person name="Singh N.K."/>
            <person name="Messing J."/>
            <person name="Nelson A.B."/>
            <person name="Fuks G."/>
            <person name="Kavchok S."/>
            <person name="Keizer G."/>
            <person name="Linton E."/>
            <person name="Llaca V."/>
            <person name="Song R."/>
            <person name="Tanyolac B."/>
            <person name="Young S."/>
            <person name="Ho-Il K."/>
            <person name="Hahn J.H."/>
            <person name="Sangsakoo G."/>
            <person name="Vanavichit A."/>
            <person name="de Mattos Luiz.A.T."/>
            <person name="Zimmer P.D."/>
            <person name="Malone G."/>
            <person name="Dellagostin O."/>
            <person name="de Oliveira A.C."/>
            <person name="Bevan M."/>
            <person name="Bancroft I."/>
            <person name="Minx P."/>
            <person name="Cordum H."/>
            <person name="Wilson R."/>
            <person name="Cheng Z."/>
            <person name="Jin W."/>
            <person name="Jiang J."/>
            <person name="Leong S.A."/>
            <person name="Iwama H."/>
            <person name="Gojobori T."/>
            <person name="Itoh T."/>
            <person name="Niimura Y."/>
            <person name="Fujii Y."/>
            <person name="Habara T."/>
            <person name="Sakai H."/>
            <person name="Sato Y."/>
            <person name="Wilson G."/>
            <person name="Kumar K."/>
            <person name="McCouch S."/>
            <person name="Juretic N."/>
            <person name="Hoen D."/>
            <person name="Wright S."/>
            <person name="Bruskiewich R."/>
            <person name="Bureau T."/>
            <person name="Miyao A."/>
            <person name="Hirochika H."/>
            <person name="Nishikawa T."/>
            <person name="Kadowaki K."/>
            <person name="Sugiura M."/>
            <person name="Burr B."/>
            <person name="Sasaki T."/>
        </authorList>
    </citation>
    <scope>NUCLEOTIDE SEQUENCE [LARGE SCALE GENOMIC DNA]</scope>
    <source>
        <strain evidence="3">cv. Nipponbare</strain>
    </source>
</reference>
<gene>
    <name evidence="1" type="ORF">P0603H10.4</name>
    <name evidence="2" type="ORF">P0645D04.29</name>
</gene>
<dbReference type="AlphaFoldDB" id="Q6ENK0"/>
<evidence type="ECO:0000313" key="2">
    <source>
        <dbReference type="EMBL" id="BAD29653.1"/>
    </source>
</evidence>
<name>Q6ENK0_ORYSJ</name>
<proteinExistence type="predicted"/>
<reference evidence="2" key="2">
    <citation type="submission" date="2004-01" db="EMBL/GenBank/DDBJ databases">
        <title>Oryza sativa nipponbare(GA3) genomic DNA, chromosome 9, PAC clone:P0645D04.</title>
        <authorList>
            <person name="Sasaki T."/>
            <person name="Matsumoto T."/>
            <person name="Katayose Y."/>
        </authorList>
    </citation>
    <scope>NUCLEOTIDE SEQUENCE</scope>
</reference>
<evidence type="ECO:0000313" key="1">
    <source>
        <dbReference type="EMBL" id="BAD29619.1"/>
    </source>
</evidence>
<reference evidence="3" key="4">
    <citation type="journal article" date="2008" name="Nucleic Acids Res.">
        <title>The rice annotation project database (RAP-DB): 2008 update.</title>
        <authorList>
            <consortium name="The rice annotation project (RAP)"/>
        </authorList>
    </citation>
    <scope>GENOME REANNOTATION</scope>
    <source>
        <strain evidence="3">cv. Nipponbare</strain>
    </source>
</reference>
<dbReference type="Proteomes" id="UP000000763">
    <property type="component" value="Chromosome 9"/>
</dbReference>
<sequence>MLDFRPSLMVTGQLWVRLIECKKEWAAGWFMLTEHHYYERYYSGEQNPFVARWY</sequence>
<accession>Q6ENK0</accession>
<reference evidence="1" key="1">
    <citation type="submission" date="2003-06" db="EMBL/GenBank/DDBJ databases">
        <title>Oryza sativa nipponbare(GA3) genomic DNA, chromosome 9, PAC clone:P0603H10.</title>
        <authorList>
            <person name="Sasaki T."/>
            <person name="Matsumoto T."/>
            <person name="Katayose Y."/>
        </authorList>
    </citation>
    <scope>NUCLEOTIDE SEQUENCE</scope>
</reference>
<evidence type="ECO:0000313" key="3">
    <source>
        <dbReference type="Proteomes" id="UP000000763"/>
    </source>
</evidence>
<dbReference type="EMBL" id="AP006527">
    <property type="protein sequence ID" value="BAD29619.1"/>
    <property type="molecule type" value="Genomic_DNA"/>
</dbReference>
<organism evidence="2 3">
    <name type="scientific">Oryza sativa subsp. japonica</name>
    <name type="common">Rice</name>
    <dbReference type="NCBI Taxonomy" id="39947"/>
    <lineage>
        <taxon>Eukaryota</taxon>
        <taxon>Viridiplantae</taxon>
        <taxon>Streptophyta</taxon>
        <taxon>Embryophyta</taxon>
        <taxon>Tracheophyta</taxon>
        <taxon>Spermatophyta</taxon>
        <taxon>Magnoliopsida</taxon>
        <taxon>Liliopsida</taxon>
        <taxon>Poales</taxon>
        <taxon>Poaceae</taxon>
        <taxon>BOP clade</taxon>
        <taxon>Oryzoideae</taxon>
        <taxon>Oryzeae</taxon>
        <taxon>Oryzinae</taxon>
        <taxon>Oryza</taxon>
        <taxon>Oryza sativa</taxon>
    </lineage>
</organism>
<protein>
    <submittedName>
        <fullName evidence="2">Uncharacterized protein</fullName>
    </submittedName>
</protein>
<dbReference type="EMBL" id="AP006727">
    <property type="protein sequence ID" value="BAD29653.1"/>
    <property type="molecule type" value="Genomic_DNA"/>
</dbReference>